<name>A0A0H3CBY2_CAUVN</name>
<dbReference type="RefSeq" id="YP_002518646.1">
    <property type="nucleotide sequence ID" value="NC_011916.1"/>
</dbReference>
<reference evidence="1 2" key="1">
    <citation type="journal article" date="2010" name="J. Bacteriol.">
        <title>The genetic basis of laboratory adaptation in Caulobacter crescentus.</title>
        <authorList>
            <person name="Marks M.E."/>
            <person name="Castro-Rojas C.M."/>
            <person name="Teiling C."/>
            <person name="Du L."/>
            <person name="Kapatral V."/>
            <person name="Walunas T.L."/>
            <person name="Crosson S."/>
        </authorList>
    </citation>
    <scope>NUCLEOTIDE SEQUENCE [LARGE SCALE GENOMIC DNA]</scope>
    <source>
        <strain evidence="2">NA1000 / CB15N</strain>
    </source>
</reference>
<keyword evidence="2" id="KW-1185">Reference proteome</keyword>
<dbReference type="Proteomes" id="UP000001364">
    <property type="component" value="Chromosome"/>
</dbReference>
<dbReference type="RefSeq" id="WP_012640686.1">
    <property type="nucleotide sequence ID" value="NC_011916.1"/>
</dbReference>
<dbReference type="GeneID" id="7330295"/>
<protein>
    <submittedName>
        <fullName evidence="1">Uncharacterized protein</fullName>
    </submittedName>
</protein>
<evidence type="ECO:0000313" key="1">
    <source>
        <dbReference type="EMBL" id="ACL96738.1"/>
    </source>
</evidence>
<accession>A0A0H3CBY2</accession>
<dbReference type="AlphaFoldDB" id="A0A0H3CBY2"/>
<evidence type="ECO:0000313" key="2">
    <source>
        <dbReference type="Proteomes" id="UP000001364"/>
    </source>
</evidence>
<organism evidence="1 2">
    <name type="scientific">Caulobacter vibrioides (strain NA1000 / CB15N)</name>
    <name type="common">Caulobacter crescentus</name>
    <dbReference type="NCBI Taxonomy" id="565050"/>
    <lineage>
        <taxon>Bacteria</taxon>
        <taxon>Pseudomonadati</taxon>
        <taxon>Pseudomonadota</taxon>
        <taxon>Alphaproteobacteria</taxon>
        <taxon>Caulobacterales</taxon>
        <taxon>Caulobacteraceae</taxon>
        <taxon>Caulobacter</taxon>
    </lineage>
</organism>
<proteinExistence type="predicted"/>
<dbReference type="EMBL" id="CP001340">
    <property type="protein sequence ID" value="ACL96738.1"/>
    <property type="molecule type" value="Genomic_DNA"/>
</dbReference>
<sequence length="38" mass="4117">MRDSCDSHAAVRPQLHDVSIDDALSGLAGIIRPRAKFP</sequence>
<gene>
    <name evidence="1" type="ordered locus">CCNA_03274</name>
</gene>
<dbReference type="HOGENOM" id="CLU_3326176_0_0_5"/>
<dbReference type="KEGG" id="ccs:CCNA_03274"/>